<name>A0A7J7XDZ5_MYOMY</name>
<dbReference type="EMBL" id="JABWUV010000006">
    <property type="protein sequence ID" value="KAF6347921.1"/>
    <property type="molecule type" value="Genomic_DNA"/>
</dbReference>
<feature type="chain" id="PRO_5029858847" evidence="1">
    <location>
        <begin position="24"/>
        <end position="80"/>
    </location>
</feature>
<dbReference type="AlphaFoldDB" id="A0A7J7XDZ5"/>
<keyword evidence="3" id="KW-1185">Reference proteome</keyword>
<keyword evidence="1" id="KW-0732">Signal</keyword>
<gene>
    <name evidence="2" type="ORF">mMyoMyo1_001875</name>
</gene>
<evidence type="ECO:0000313" key="2">
    <source>
        <dbReference type="EMBL" id="KAF6347921.1"/>
    </source>
</evidence>
<evidence type="ECO:0000313" key="3">
    <source>
        <dbReference type="Proteomes" id="UP000527355"/>
    </source>
</evidence>
<protein>
    <submittedName>
        <fullName evidence="2">Skin and saliva secreted protein 1</fullName>
    </submittedName>
</protein>
<organism evidence="2 3">
    <name type="scientific">Myotis myotis</name>
    <name type="common">Greater mouse-eared bat</name>
    <name type="synonym">Vespertilio myotis</name>
    <dbReference type="NCBI Taxonomy" id="51298"/>
    <lineage>
        <taxon>Eukaryota</taxon>
        <taxon>Metazoa</taxon>
        <taxon>Chordata</taxon>
        <taxon>Craniata</taxon>
        <taxon>Vertebrata</taxon>
        <taxon>Euteleostomi</taxon>
        <taxon>Mammalia</taxon>
        <taxon>Eutheria</taxon>
        <taxon>Laurasiatheria</taxon>
        <taxon>Chiroptera</taxon>
        <taxon>Yangochiroptera</taxon>
        <taxon>Vespertilionidae</taxon>
        <taxon>Myotis</taxon>
    </lineage>
</organism>
<comment type="caution">
    <text evidence="2">The sequence shown here is derived from an EMBL/GenBank/DDBJ whole genome shotgun (WGS) entry which is preliminary data.</text>
</comment>
<reference evidence="2 3" key="1">
    <citation type="journal article" date="2020" name="Nature">
        <title>Six reference-quality genomes reveal evolution of bat adaptations.</title>
        <authorList>
            <person name="Jebb D."/>
            <person name="Huang Z."/>
            <person name="Pippel M."/>
            <person name="Hughes G.M."/>
            <person name="Lavrichenko K."/>
            <person name="Devanna P."/>
            <person name="Winkler S."/>
            <person name="Jermiin L.S."/>
            <person name="Skirmuntt E.C."/>
            <person name="Katzourakis A."/>
            <person name="Burkitt-Gray L."/>
            <person name="Ray D.A."/>
            <person name="Sullivan K.A.M."/>
            <person name="Roscito J.G."/>
            <person name="Kirilenko B.M."/>
            <person name="Davalos L.M."/>
            <person name="Corthals A.P."/>
            <person name="Power M.L."/>
            <person name="Jones G."/>
            <person name="Ransome R.D."/>
            <person name="Dechmann D.K.N."/>
            <person name="Locatelli A.G."/>
            <person name="Puechmaille S.J."/>
            <person name="Fedrigo O."/>
            <person name="Jarvis E.D."/>
            <person name="Hiller M."/>
            <person name="Vernes S.C."/>
            <person name="Myers E.W."/>
            <person name="Teeling E.C."/>
        </authorList>
    </citation>
    <scope>NUCLEOTIDE SEQUENCE [LARGE SCALE GENOMIC DNA]</scope>
    <source>
        <strain evidence="2">MMyoMyo1</strain>
        <tissue evidence="2">Flight muscle</tissue>
    </source>
</reference>
<dbReference type="Pfam" id="PF15144">
    <property type="entry name" value="DUF4576"/>
    <property type="match status" value="1"/>
</dbReference>
<dbReference type="PANTHER" id="PTHR37864:SF1">
    <property type="entry name" value="SIMILAR TO AVLV472"/>
    <property type="match status" value="1"/>
</dbReference>
<evidence type="ECO:0000256" key="1">
    <source>
        <dbReference type="SAM" id="SignalP"/>
    </source>
</evidence>
<dbReference type="PANTHER" id="PTHR37864">
    <property type="entry name" value="SIMILAR TO AVLV472"/>
    <property type="match status" value="1"/>
</dbReference>
<accession>A0A7J7XDZ5</accession>
<proteinExistence type="predicted"/>
<dbReference type="InterPro" id="IPR027950">
    <property type="entry name" value="DUF4576"/>
</dbReference>
<feature type="signal peptide" evidence="1">
    <location>
        <begin position="1"/>
        <end position="23"/>
    </location>
</feature>
<dbReference type="Proteomes" id="UP000527355">
    <property type="component" value="Unassembled WGS sequence"/>
</dbReference>
<sequence>MAISVLRMTVVLGLLALILTCHVEDKPKDKPKDKPDASDKEEEDVRTFLTLLGTEIIEDGVAFILSSIERNPGFLELNDN</sequence>